<evidence type="ECO:0000259" key="1">
    <source>
        <dbReference type="Pfam" id="PF00501"/>
    </source>
</evidence>
<dbReference type="Pfam" id="PF13193">
    <property type="entry name" value="AMP-binding_C"/>
    <property type="match status" value="1"/>
</dbReference>
<dbReference type="InterPro" id="IPR025110">
    <property type="entry name" value="AMP-bd_C"/>
</dbReference>
<dbReference type="InterPro" id="IPR045851">
    <property type="entry name" value="AMP-bd_C_sf"/>
</dbReference>
<feature type="domain" description="AMP-binding enzyme C-terminal" evidence="2">
    <location>
        <begin position="443"/>
        <end position="518"/>
    </location>
</feature>
<keyword evidence="4" id="KW-1185">Reference proteome</keyword>
<dbReference type="Gene3D" id="3.30.300.30">
    <property type="match status" value="1"/>
</dbReference>
<dbReference type="PANTHER" id="PTHR43767:SF1">
    <property type="entry name" value="NONRIBOSOMAL PEPTIDE SYNTHASE PES1 (EUROFUNG)-RELATED"/>
    <property type="match status" value="1"/>
</dbReference>
<name>A0ABQ1ING4_9PROT</name>
<organism evidence="3 4">
    <name type="scientific">Tistrella bauzanensis</name>
    <dbReference type="NCBI Taxonomy" id="657419"/>
    <lineage>
        <taxon>Bacteria</taxon>
        <taxon>Pseudomonadati</taxon>
        <taxon>Pseudomonadota</taxon>
        <taxon>Alphaproteobacteria</taxon>
        <taxon>Geminicoccales</taxon>
        <taxon>Geminicoccaceae</taxon>
        <taxon>Tistrella</taxon>
    </lineage>
</organism>
<dbReference type="RefSeq" id="WP_188579639.1">
    <property type="nucleotide sequence ID" value="NZ_BMDZ01000039.1"/>
</dbReference>
<feature type="domain" description="AMP-dependent synthetase/ligase" evidence="1">
    <location>
        <begin position="27"/>
        <end position="393"/>
    </location>
</feature>
<dbReference type="InterPro" id="IPR042099">
    <property type="entry name" value="ANL_N_sf"/>
</dbReference>
<accession>A0ABQ1ING4</accession>
<dbReference type="InterPro" id="IPR050237">
    <property type="entry name" value="ATP-dep_AMP-bd_enzyme"/>
</dbReference>
<reference evidence="4" key="1">
    <citation type="journal article" date="2019" name="Int. J. Syst. Evol. Microbiol.">
        <title>The Global Catalogue of Microorganisms (GCM) 10K type strain sequencing project: providing services to taxonomists for standard genome sequencing and annotation.</title>
        <authorList>
            <consortium name="The Broad Institute Genomics Platform"/>
            <consortium name="The Broad Institute Genome Sequencing Center for Infectious Disease"/>
            <person name="Wu L."/>
            <person name="Ma J."/>
        </authorList>
    </citation>
    <scope>NUCLEOTIDE SEQUENCE [LARGE SCALE GENOMIC DNA]</scope>
    <source>
        <strain evidence="4">CGMCC 1.10188</strain>
    </source>
</reference>
<dbReference type="EMBL" id="BMDZ01000039">
    <property type="protein sequence ID" value="GGB48351.1"/>
    <property type="molecule type" value="Genomic_DNA"/>
</dbReference>
<evidence type="ECO:0000313" key="3">
    <source>
        <dbReference type="EMBL" id="GGB48351.1"/>
    </source>
</evidence>
<dbReference type="InterPro" id="IPR000873">
    <property type="entry name" value="AMP-dep_synth/lig_dom"/>
</dbReference>
<dbReference type="PROSITE" id="PS00455">
    <property type="entry name" value="AMP_BINDING"/>
    <property type="match status" value="1"/>
</dbReference>
<evidence type="ECO:0000259" key="2">
    <source>
        <dbReference type="Pfam" id="PF13193"/>
    </source>
</evidence>
<comment type="caution">
    <text evidence="3">The sequence shown here is derived from an EMBL/GenBank/DDBJ whole genome shotgun (WGS) entry which is preliminary data.</text>
</comment>
<dbReference type="SUPFAM" id="SSF56801">
    <property type="entry name" value="Acetyl-CoA synthetase-like"/>
    <property type="match status" value="1"/>
</dbReference>
<sequence length="537" mass="58107">MTTSTQRVIEGVAGPGSIGRVAIGDILRRTAQRHPDRAAIVEGDRCTTYAMLDDAANRYANFLLAQGLTTGDKVGCICANSTDFMPVIFGIHKAGLVWVPANAMLAAEDIDYILHHAGVGHVVVDDVLAAQPAMAAMLAALGVPMTVISVSGSGIAAGALPGTGFADAIASQPATEPVVEIDERELALIMYTSGTTSRPKGVMHCHLSVVMAAMSNAIEWRIGREDGVTAVLPMFHCAQHSVMLTGVLAGAKMLLMRGFDPAALIEGMAAEKINIMVGLPLMYRAVLDHPSRKQRDINLRMCVYAMAPMPEPLMTRLVNELCPDFRLSSGQTEMYPSTVMSRPDRALARFGNYWGESNVVNDTAIMDDDGNILPRGTIGEIVHRGPNVMLGYYKQPEATTAARLHGWHHTGDLGLIDHHGELLFLDRKKDMIKSGGENVPSIKIEEVLLGHPDVQNAVVVGLPHARWGEAVTAFLVPKPDTDPTEDSILEHCRKHLGGFEMPKLVIFLEEMPMTVTGKIRKTELRTKFADHFETATT</sequence>
<dbReference type="Pfam" id="PF00501">
    <property type="entry name" value="AMP-binding"/>
    <property type="match status" value="1"/>
</dbReference>
<gene>
    <name evidence="3" type="ORF">GCM10011505_31750</name>
</gene>
<dbReference type="PANTHER" id="PTHR43767">
    <property type="entry name" value="LONG-CHAIN-FATTY-ACID--COA LIGASE"/>
    <property type="match status" value="1"/>
</dbReference>
<evidence type="ECO:0000313" key="4">
    <source>
        <dbReference type="Proteomes" id="UP000603352"/>
    </source>
</evidence>
<protein>
    <submittedName>
        <fullName evidence="3">Acyl-CoA synthetase</fullName>
    </submittedName>
</protein>
<dbReference type="InterPro" id="IPR020845">
    <property type="entry name" value="AMP-binding_CS"/>
</dbReference>
<proteinExistence type="predicted"/>
<dbReference type="Gene3D" id="3.40.50.12780">
    <property type="entry name" value="N-terminal domain of ligase-like"/>
    <property type="match status" value="1"/>
</dbReference>
<dbReference type="Proteomes" id="UP000603352">
    <property type="component" value="Unassembled WGS sequence"/>
</dbReference>